<keyword evidence="2" id="KW-1185">Reference proteome</keyword>
<sequence>MKQEFAPVFKGDEDADDWLADFELFMLTVLQMPFDEAKLQTLPLVLRGKAKVWFNGLEDVHKQNWIGFRYAVQLCVYSVGWSGLSLDNSCLQIAYHGVCLLGDRTELYRGIELMCWWFFHFPLSNALRRPPILKISSLSSNCSARCFCIPV</sequence>
<dbReference type="EMBL" id="JABFUD020000023">
    <property type="protein sequence ID" value="KAI5061698.1"/>
    <property type="molecule type" value="Genomic_DNA"/>
</dbReference>
<evidence type="ECO:0000313" key="2">
    <source>
        <dbReference type="Proteomes" id="UP000886520"/>
    </source>
</evidence>
<evidence type="ECO:0008006" key="3">
    <source>
        <dbReference type="Google" id="ProtNLM"/>
    </source>
</evidence>
<dbReference type="Proteomes" id="UP000886520">
    <property type="component" value="Chromosome 23"/>
</dbReference>
<gene>
    <name evidence="1" type="ORF">GOP47_0024203</name>
</gene>
<name>A0A9D4U648_ADICA</name>
<evidence type="ECO:0000313" key="1">
    <source>
        <dbReference type="EMBL" id="KAI5061698.1"/>
    </source>
</evidence>
<dbReference type="OrthoDB" id="2005833at2759"/>
<organism evidence="1 2">
    <name type="scientific">Adiantum capillus-veneris</name>
    <name type="common">Maidenhair fern</name>
    <dbReference type="NCBI Taxonomy" id="13818"/>
    <lineage>
        <taxon>Eukaryota</taxon>
        <taxon>Viridiplantae</taxon>
        <taxon>Streptophyta</taxon>
        <taxon>Embryophyta</taxon>
        <taxon>Tracheophyta</taxon>
        <taxon>Polypodiopsida</taxon>
        <taxon>Polypodiidae</taxon>
        <taxon>Polypodiales</taxon>
        <taxon>Pteridineae</taxon>
        <taxon>Pteridaceae</taxon>
        <taxon>Vittarioideae</taxon>
        <taxon>Adiantum</taxon>
    </lineage>
</organism>
<comment type="caution">
    <text evidence="1">The sequence shown here is derived from an EMBL/GenBank/DDBJ whole genome shotgun (WGS) entry which is preliminary data.</text>
</comment>
<proteinExistence type="predicted"/>
<reference evidence="1" key="1">
    <citation type="submission" date="2021-01" db="EMBL/GenBank/DDBJ databases">
        <title>Adiantum capillus-veneris genome.</title>
        <authorList>
            <person name="Fang Y."/>
            <person name="Liao Q."/>
        </authorList>
    </citation>
    <scope>NUCLEOTIDE SEQUENCE</scope>
    <source>
        <strain evidence="1">H3</strain>
        <tissue evidence="1">Leaf</tissue>
    </source>
</reference>
<dbReference type="AlphaFoldDB" id="A0A9D4U648"/>
<accession>A0A9D4U648</accession>
<protein>
    <recommendedName>
        <fullName evidence="3">Retrotransposon gag domain-containing protein</fullName>
    </recommendedName>
</protein>